<keyword evidence="9" id="KW-0406">Ion transport</keyword>
<evidence type="ECO:0000259" key="14">
    <source>
        <dbReference type="Pfam" id="PF00999"/>
    </source>
</evidence>
<evidence type="ECO:0000256" key="5">
    <source>
        <dbReference type="ARBA" id="ARBA00022538"/>
    </source>
</evidence>
<evidence type="ECO:0000313" key="16">
    <source>
        <dbReference type="EMBL" id="CAA6675136.1"/>
    </source>
</evidence>
<evidence type="ECO:0000313" key="17">
    <source>
        <dbReference type="Proteomes" id="UP001189122"/>
    </source>
</evidence>
<dbReference type="PANTHER" id="PTHR32468:SF30">
    <property type="entry name" value="OS12G0109150 PROTEIN"/>
    <property type="match status" value="1"/>
</dbReference>
<organism evidence="16 17">
    <name type="scientific">Spirodela intermedia</name>
    <name type="common">Intermediate duckweed</name>
    <dbReference type="NCBI Taxonomy" id="51605"/>
    <lineage>
        <taxon>Eukaryota</taxon>
        <taxon>Viridiplantae</taxon>
        <taxon>Streptophyta</taxon>
        <taxon>Embryophyta</taxon>
        <taxon>Tracheophyta</taxon>
        <taxon>Spermatophyta</taxon>
        <taxon>Magnoliopsida</taxon>
        <taxon>Liliopsida</taxon>
        <taxon>Araceae</taxon>
        <taxon>Lemnoideae</taxon>
        <taxon>Spirodela</taxon>
    </lineage>
</organism>
<evidence type="ECO:0000256" key="9">
    <source>
        <dbReference type="ARBA" id="ARBA00023065"/>
    </source>
</evidence>
<comment type="caution">
    <text evidence="16">The sequence shown here is derived from an EMBL/GenBank/DDBJ whole genome shotgun (WGS) entry which is preliminary data.</text>
</comment>
<feature type="domain" description="Cation/H+ exchanger transmembrane" evidence="14">
    <location>
        <begin position="113"/>
        <end position="252"/>
    </location>
</feature>
<accession>A0ABN7EBP0</accession>
<keyword evidence="17" id="KW-1185">Reference proteome</keyword>
<gene>
    <name evidence="16" type="ORF">SI7747_UN021478</name>
</gene>
<comment type="function">
    <text evidence="1">May function as sodium-coupled metabolite transporter across the chloroplast envelope.</text>
</comment>
<evidence type="ECO:0000256" key="10">
    <source>
        <dbReference type="ARBA" id="ARBA00023136"/>
    </source>
</evidence>
<dbReference type="InterPro" id="IPR038770">
    <property type="entry name" value="Na+/solute_symporter_sf"/>
</dbReference>
<evidence type="ECO:0000256" key="3">
    <source>
        <dbReference type="ARBA" id="ARBA00004141"/>
    </source>
</evidence>
<dbReference type="Proteomes" id="UP001189122">
    <property type="component" value="Unassembled WGS sequence"/>
</dbReference>
<comment type="similarity">
    <text evidence="11">Belongs to the monovalent cation:proton antiporter 2 (CPA2) transporter (TC 2.A.37) family. CHX (TC 2.A.37.4) subfamily.</text>
</comment>
<feature type="compositionally biased region" description="Low complexity" evidence="12">
    <location>
        <begin position="66"/>
        <end position="77"/>
    </location>
</feature>
<proteinExistence type="inferred from homology"/>
<evidence type="ECO:0008006" key="18">
    <source>
        <dbReference type="Google" id="ProtNLM"/>
    </source>
</evidence>
<comment type="subcellular location">
    <subcellularLocation>
        <location evidence="3">Membrane</location>
        <topology evidence="3">Multi-pass membrane protein</topology>
    </subcellularLocation>
    <subcellularLocation>
        <location evidence="2">Plastid</location>
        <location evidence="2">Chloroplast envelope</location>
    </subcellularLocation>
</comment>
<feature type="transmembrane region" description="Helical" evidence="13">
    <location>
        <begin position="42"/>
        <end position="62"/>
    </location>
</feature>
<evidence type="ECO:0000256" key="8">
    <source>
        <dbReference type="ARBA" id="ARBA00022989"/>
    </source>
</evidence>
<name>A0ABN7EBP0_SPIIN</name>
<dbReference type="PANTHER" id="PTHR32468">
    <property type="entry name" value="CATION/H + ANTIPORTER"/>
    <property type="match status" value="1"/>
</dbReference>
<feature type="transmembrane region" description="Helical" evidence="13">
    <location>
        <begin position="360"/>
        <end position="379"/>
    </location>
</feature>
<evidence type="ECO:0000256" key="11">
    <source>
        <dbReference type="ARBA" id="ARBA00038341"/>
    </source>
</evidence>
<evidence type="ECO:0000256" key="1">
    <source>
        <dbReference type="ARBA" id="ARBA00003198"/>
    </source>
</evidence>
<dbReference type="InterPro" id="IPR057291">
    <property type="entry name" value="CHX17_2nd"/>
</dbReference>
<dbReference type="InterPro" id="IPR006153">
    <property type="entry name" value="Cation/H_exchanger_TM"/>
</dbReference>
<feature type="transmembrane region" description="Helical" evidence="13">
    <location>
        <begin position="391"/>
        <end position="414"/>
    </location>
</feature>
<feature type="transmembrane region" description="Helical" evidence="13">
    <location>
        <begin position="221"/>
        <end position="241"/>
    </location>
</feature>
<feature type="domain" description="Cation/H(+) antiporter central" evidence="15">
    <location>
        <begin position="464"/>
        <end position="551"/>
    </location>
</feature>
<evidence type="ECO:0000256" key="7">
    <source>
        <dbReference type="ARBA" id="ARBA00022958"/>
    </source>
</evidence>
<keyword evidence="4" id="KW-0813">Transport</keyword>
<evidence type="ECO:0000256" key="2">
    <source>
        <dbReference type="ARBA" id="ARBA00004119"/>
    </source>
</evidence>
<evidence type="ECO:0000256" key="13">
    <source>
        <dbReference type="SAM" id="Phobius"/>
    </source>
</evidence>
<dbReference type="InterPro" id="IPR050794">
    <property type="entry name" value="CPA2_transporter"/>
</dbReference>
<keyword evidence="8 13" id="KW-1133">Transmembrane helix</keyword>
<evidence type="ECO:0000256" key="6">
    <source>
        <dbReference type="ARBA" id="ARBA00022692"/>
    </source>
</evidence>
<dbReference type="Pfam" id="PF23256">
    <property type="entry name" value="CHX17_2nd"/>
    <property type="match status" value="1"/>
</dbReference>
<sequence>MDTQLPSSVVKNITQNLRPVVCYQKSLVASAGVWLGDKPLSFSMPLLMAQLSLIVVVTTSLTSSSAISASPRPVAPSWTPCFPEEQDTAEHRGGDRANGVSVHDRREDGLEHDIRKSGKKAVAIGLLCTLLPFGLMSVVGYLLRHSMPDVLTTKDFVYQFAATWARTSFTVLSCLLDELNLLNSKIGRLAMSATLLAEFTSTVLTAVNTSVELVLHASNRLMGIGSFLSFLCLLVFIIYVARPLTLWLIRRTPEGADGRWTLPRGARHQPRLRAGQRVHRPPRLHWLLPPRPGPSRRRPAGSTLQSRFDALVTGIFVPLFLASAGFPCGYVLLLIFLGAAAKVVGVLLPCFYCKVPPRDTVTLVLMMVTKGIFEVYVLNNWVDAGMIDDQVYAVIVLCVVGFAAVTTPILKMVYKPSMRYIAYKRRTVEHARRDASSGSPATPPPRLPLRDDQRSAMSETDHIVKALRFFEQENRVPSCCSPSSPSPHNTMHDDVCTVALDKKVALVVLPFHKHMAVDGTMEAVSALKMMNLNVLSYAPCSVGILVDHGAATGTHFVPTKHLLHRIVLYFIGGTDDREALACAMRMAENPAIGVTVVRFRAPPMDRRAAGPEEAMDDEMVGRGDRQGRRGHHRIIRSMSDGFSLLVVGRRHGIDSPLTEGLSMWSEYPELGVLGDLLASTDFGANVSTLVVQQQTRVGADSHAAVNCNRGGGLWNRFSRGRRVPLTTQFNPFLLLLPPAVVVCEQAGYACGNLI</sequence>
<feature type="region of interest" description="Disordered" evidence="12">
    <location>
        <begin position="66"/>
        <end position="110"/>
    </location>
</feature>
<protein>
    <recommendedName>
        <fullName evidence="18">Cation/H+ exchanger domain-containing protein</fullName>
    </recommendedName>
</protein>
<keyword evidence="7" id="KW-0630">Potassium</keyword>
<keyword evidence="10 13" id="KW-0472">Membrane</keyword>
<dbReference type="EMBL" id="CACRZD030000228">
    <property type="protein sequence ID" value="CAA6675136.1"/>
    <property type="molecule type" value="Genomic_DNA"/>
</dbReference>
<feature type="transmembrane region" description="Helical" evidence="13">
    <location>
        <begin position="121"/>
        <end position="144"/>
    </location>
</feature>
<feature type="transmembrane region" description="Helical" evidence="13">
    <location>
        <begin position="330"/>
        <end position="353"/>
    </location>
</feature>
<keyword evidence="5" id="KW-0633">Potassium transport</keyword>
<feature type="region of interest" description="Disordered" evidence="12">
    <location>
        <begin position="431"/>
        <end position="454"/>
    </location>
</feature>
<evidence type="ECO:0000256" key="4">
    <source>
        <dbReference type="ARBA" id="ARBA00022448"/>
    </source>
</evidence>
<dbReference type="Gene3D" id="1.20.1530.20">
    <property type="match status" value="2"/>
</dbReference>
<evidence type="ECO:0000259" key="15">
    <source>
        <dbReference type="Pfam" id="PF23256"/>
    </source>
</evidence>
<reference evidence="17" key="1">
    <citation type="journal article" date="2020" name="Sci. Rep.">
        <title>Chromosome-scale genome assembly for the duckweed Spirodela intermedia, integrating cytogenetic maps, PacBio and Oxford Nanopore libraries.</title>
        <authorList>
            <person name="Hoang P.T.N."/>
            <person name="Fiebig A."/>
            <person name="Novak P."/>
            <person name="Macas J."/>
            <person name="Cao H.X."/>
            <person name="Stepanenko A."/>
            <person name="Chen G."/>
            <person name="Borisjuk N."/>
            <person name="Scholz U."/>
            <person name="Schubert I."/>
        </authorList>
    </citation>
    <scope>NUCLEOTIDE SEQUENCE [LARGE SCALE GENOMIC DNA]</scope>
</reference>
<keyword evidence="6 13" id="KW-0812">Transmembrane</keyword>
<evidence type="ECO:0000256" key="12">
    <source>
        <dbReference type="SAM" id="MobiDB-lite"/>
    </source>
</evidence>
<feature type="region of interest" description="Disordered" evidence="12">
    <location>
        <begin position="607"/>
        <end position="629"/>
    </location>
</feature>
<dbReference type="Pfam" id="PF00999">
    <property type="entry name" value="Na_H_Exchanger"/>
    <property type="match status" value="1"/>
</dbReference>